<organism evidence="7 8">
    <name type="scientific">Rubellimicrobium thermophilum DSM 16684</name>
    <dbReference type="NCBI Taxonomy" id="1123069"/>
    <lineage>
        <taxon>Bacteria</taxon>
        <taxon>Pseudomonadati</taxon>
        <taxon>Pseudomonadota</taxon>
        <taxon>Alphaproteobacteria</taxon>
        <taxon>Rhodobacterales</taxon>
        <taxon>Roseobacteraceae</taxon>
        <taxon>Rubellimicrobium</taxon>
    </lineage>
</organism>
<dbReference type="InterPro" id="IPR046357">
    <property type="entry name" value="PPIase_dom_sf"/>
</dbReference>
<keyword evidence="8" id="KW-1185">Reference proteome</keyword>
<dbReference type="InterPro" id="IPR000297">
    <property type="entry name" value="PPIase_PpiC"/>
</dbReference>
<keyword evidence="5" id="KW-0697">Rotamase</keyword>
<dbReference type="HOGENOM" id="CLU_034646_11_2_5"/>
<dbReference type="RefSeq" id="WP_021097733.1">
    <property type="nucleotide sequence ID" value="NZ_KE557320.1"/>
</dbReference>
<name>S9R1U4_9RHOB</name>
<evidence type="ECO:0000259" key="6">
    <source>
        <dbReference type="PROSITE" id="PS50198"/>
    </source>
</evidence>
<dbReference type="AlphaFoldDB" id="S9R1U4"/>
<gene>
    <name evidence="7" type="ORF">ruthe_01644</name>
</gene>
<dbReference type="PROSITE" id="PS50198">
    <property type="entry name" value="PPIC_PPIASE_2"/>
    <property type="match status" value="1"/>
</dbReference>
<dbReference type="STRING" id="1123069.ruthe_01644"/>
<dbReference type="Gene3D" id="3.10.50.40">
    <property type="match status" value="1"/>
</dbReference>
<proteinExistence type="predicted"/>
<comment type="caution">
    <text evidence="7">The sequence shown here is derived from an EMBL/GenBank/DDBJ whole genome shotgun (WGS) entry which is preliminary data.</text>
</comment>
<dbReference type="Gene3D" id="1.10.4030.10">
    <property type="entry name" value="Porin chaperone SurA, peptide-binding domain"/>
    <property type="match status" value="1"/>
</dbReference>
<dbReference type="PANTHER" id="PTHR47637:SF1">
    <property type="entry name" value="CHAPERONE SURA"/>
    <property type="match status" value="1"/>
</dbReference>
<keyword evidence="5 7" id="KW-0413">Isomerase</keyword>
<evidence type="ECO:0000256" key="5">
    <source>
        <dbReference type="PROSITE-ProRule" id="PRU00278"/>
    </source>
</evidence>
<protein>
    <recommendedName>
        <fullName evidence="1">Parvulin-like PPIase</fullName>
    </recommendedName>
    <alternativeName>
        <fullName evidence="3">Peptidyl-prolyl cis-trans isomerase plp</fullName>
    </alternativeName>
    <alternativeName>
        <fullName evidence="4">Rotamase plp</fullName>
    </alternativeName>
</protein>
<dbReference type="PANTHER" id="PTHR47637">
    <property type="entry name" value="CHAPERONE SURA"/>
    <property type="match status" value="1"/>
</dbReference>
<sequence>MVRGLGRILGGMVCAAVMLAGQMLPAQDFSPVIVVNDRAVTGWELDQRERLLRFFGTPGDLPTLARRQLVDDRLRQQELERAGVSLTEEGRARAIEDFAARAGLSAEELFAELARSGIDRRTLTDYVEISTLWRDYIRARYGSRIDPASEEEIDRRLAQEQVRQAGIEVLLSEIIIPAPPEQAAAVQAVAEEIARTPSIAAFEAAARQYSAVPSRERGGRLDWVPLSNYPPALQGLLLSLAPGEVTPPLTLTGAVALLQLRDIREGTVPEAQPDSLDYAILRIPGGLTAPALARAARIDAEADRCDDLYGYRLPADQLLRLEQTPSEIPQDIALALAALDPGEASWGLTADGGQTLLFVMLCARHFPLPEGVPDRDTVAGAIRGERLQQYADALLAELRAAATIVGE</sequence>
<reference evidence="7 8" key="1">
    <citation type="journal article" date="2013" name="Stand. Genomic Sci.">
        <title>Genome sequence of the reddish-pigmented Rubellimicrobium thermophilum type strain (DSM 16684(T)), a member of the Roseobacter clade.</title>
        <authorList>
            <person name="Fiebig A."/>
            <person name="Riedel T."/>
            <person name="Gronow S."/>
            <person name="Petersen J."/>
            <person name="Klenk H.P."/>
            <person name="Goker M."/>
        </authorList>
    </citation>
    <scope>NUCLEOTIDE SEQUENCE [LARGE SCALE GENOMIC DNA]</scope>
    <source>
        <strain evidence="7 8">DSM 16684</strain>
    </source>
</reference>
<feature type="domain" description="PpiC" evidence="6">
    <location>
        <begin position="159"/>
        <end position="262"/>
    </location>
</feature>
<evidence type="ECO:0000256" key="1">
    <source>
        <dbReference type="ARBA" id="ARBA00018370"/>
    </source>
</evidence>
<dbReference type="SUPFAM" id="SSF109998">
    <property type="entry name" value="Triger factor/SurA peptide-binding domain-like"/>
    <property type="match status" value="1"/>
</dbReference>
<dbReference type="GO" id="GO:0003755">
    <property type="term" value="F:peptidyl-prolyl cis-trans isomerase activity"/>
    <property type="evidence" value="ECO:0007669"/>
    <property type="project" value="UniProtKB-KW"/>
</dbReference>
<evidence type="ECO:0000256" key="4">
    <source>
        <dbReference type="ARBA" id="ARBA00031484"/>
    </source>
</evidence>
<keyword evidence="2" id="KW-0732">Signal</keyword>
<dbReference type="PATRIC" id="fig|1123069.3.peg.1614"/>
<dbReference type="Proteomes" id="UP000015346">
    <property type="component" value="Unassembled WGS sequence"/>
</dbReference>
<dbReference type="SUPFAM" id="SSF54534">
    <property type="entry name" value="FKBP-like"/>
    <property type="match status" value="1"/>
</dbReference>
<dbReference type="InterPro" id="IPR027304">
    <property type="entry name" value="Trigger_fact/SurA_dom_sf"/>
</dbReference>
<dbReference type="Pfam" id="PF00639">
    <property type="entry name" value="Rotamase"/>
    <property type="match status" value="1"/>
</dbReference>
<evidence type="ECO:0000256" key="3">
    <source>
        <dbReference type="ARBA" id="ARBA00030642"/>
    </source>
</evidence>
<evidence type="ECO:0000313" key="7">
    <source>
        <dbReference type="EMBL" id="EPX85923.1"/>
    </source>
</evidence>
<evidence type="ECO:0000313" key="8">
    <source>
        <dbReference type="Proteomes" id="UP000015346"/>
    </source>
</evidence>
<dbReference type="InterPro" id="IPR050280">
    <property type="entry name" value="OMP_Chaperone_SurA"/>
</dbReference>
<accession>S9R1U4</accession>
<dbReference type="EMBL" id="AOLV01000012">
    <property type="protein sequence ID" value="EPX85923.1"/>
    <property type="molecule type" value="Genomic_DNA"/>
</dbReference>
<evidence type="ECO:0000256" key="2">
    <source>
        <dbReference type="ARBA" id="ARBA00022729"/>
    </source>
</evidence>